<comment type="caution">
    <text evidence="5">The sequence shown here is derived from an EMBL/GenBank/DDBJ whole genome shotgun (WGS) entry which is preliminary data.</text>
</comment>
<dbReference type="Proteomes" id="UP000271974">
    <property type="component" value="Unassembled WGS sequence"/>
</dbReference>
<dbReference type="Gene3D" id="3.40.50.300">
    <property type="entry name" value="P-loop containing nucleotide triphosphate hydrolases"/>
    <property type="match status" value="2"/>
</dbReference>
<dbReference type="GO" id="GO:0045505">
    <property type="term" value="F:dynein intermediate chain binding"/>
    <property type="evidence" value="ECO:0007669"/>
    <property type="project" value="InterPro"/>
</dbReference>
<evidence type="ECO:0000259" key="2">
    <source>
        <dbReference type="Pfam" id="PF12780"/>
    </source>
</evidence>
<dbReference type="InterPro" id="IPR027417">
    <property type="entry name" value="P-loop_NTPase"/>
</dbReference>
<dbReference type="OrthoDB" id="10251809at2759"/>
<dbReference type="Gene3D" id="1.20.920.30">
    <property type="match status" value="1"/>
</dbReference>
<dbReference type="Pfam" id="PF12780">
    <property type="entry name" value="AAA_8"/>
    <property type="match status" value="1"/>
</dbReference>
<dbReference type="FunFam" id="1.10.472.130:FF:000010">
    <property type="entry name" value="Dynein axonemal heavy chain 10"/>
    <property type="match status" value="1"/>
</dbReference>
<name>A0A3S0ZU91_ELYCH</name>
<evidence type="ECO:0000259" key="3">
    <source>
        <dbReference type="Pfam" id="PF17852"/>
    </source>
</evidence>
<evidence type="ECO:0000259" key="4">
    <source>
        <dbReference type="Pfam" id="PF17857"/>
    </source>
</evidence>
<feature type="domain" description="Dynein heavy chain AAA 5 extension" evidence="3">
    <location>
        <begin position="141"/>
        <end position="273"/>
    </location>
</feature>
<dbReference type="FunFam" id="1.20.920.30:FF:000007">
    <property type="entry name" value="Dynein axonemal heavy chain 10"/>
    <property type="match status" value="1"/>
</dbReference>
<dbReference type="EMBL" id="RQTK01000744">
    <property type="protein sequence ID" value="RUS75418.1"/>
    <property type="molecule type" value="Genomic_DNA"/>
</dbReference>
<dbReference type="InterPro" id="IPR024317">
    <property type="entry name" value="Dynein_heavy_chain_D4_dom"/>
</dbReference>
<feature type="domain" description="Dynein heavy chain 3 AAA+ lid" evidence="4">
    <location>
        <begin position="505"/>
        <end position="569"/>
    </location>
</feature>
<protein>
    <recommendedName>
        <fullName evidence="7">AAA+ ATPase domain-containing protein</fullName>
    </recommendedName>
</protein>
<dbReference type="GO" id="GO:0007018">
    <property type="term" value="P:microtubule-based movement"/>
    <property type="evidence" value="ECO:0007669"/>
    <property type="project" value="InterPro"/>
</dbReference>
<dbReference type="PANTHER" id="PTHR22878:SF63">
    <property type="entry name" value="DYNEIN AXONEMAL HEAVY CHAIN 10"/>
    <property type="match status" value="1"/>
</dbReference>
<proteinExistence type="inferred from homology"/>
<evidence type="ECO:0000256" key="1">
    <source>
        <dbReference type="ARBA" id="ARBA00008887"/>
    </source>
</evidence>
<dbReference type="STRING" id="188477.A0A3S0ZU91"/>
<dbReference type="SUPFAM" id="SSF52540">
    <property type="entry name" value="P-loop containing nucleoside triphosphate hydrolases"/>
    <property type="match status" value="2"/>
</dbReference>
<gene>
    <name evidence="5" type="ORF">EGW08_016829</name>
</gene>
<dbReference type="InterPro" id="IPR026983">
    <property type="entry name" value="DHC"/>
</dbReference>
<feature type="non-terminal residue" evidence="5">
    <location>
        <position position="733"/>
    </location>
</feature>
<dbReference type="Pfam" id="PF12775">
    <property type="entry name" value="AAA_7"/>
    <property type="match status" value="1"/>
</dbReference>
<sequence>HTKLYTINPKERPVIELYGVLDPATRDWTDGLLSNIFREINKPTEKNEFRYMVYDGDVDALWVENMNSVMDDNKLLTLSNGERIRLQPYCAMIFEVYDLQYASPATISRCGMVFVDPKNLGYAPYWERWMAGRQENLQKSLSNLYSKYVPSCLEMVLEGLQDGAPIKKPKIIVPLSNLNMVTQLTMMLTATLGDGELVPSDVECLMLQALVWSVGATLLEESRGQFDAYLKYMSGMNLIMDEKRLAPSGELPGTLTLYDYMFDTKLKKWIPWAHLVPAYVHEVDRKFYDILVPTVETVRSTWLLNLMVKIKRSVVMIGETGTSKTATILDYLRGVDQTTTLVLNMNFSSRTTSLDVQRNLEANLEKRTKDTYGPPSNKRLLIFIDDMNMPQVDTYGTQQPIAMLKLLLDRGGCYDRGKDLNWKNMKDLGYIAAMGKAGGGRNETDPRFVSLFSTFNMTFPDNSSLLRIYNGILEGHLRPFEPELFSIAGGITKMTVGLYWMLVKELPPTPSKFHYIFNLRDLSRIYNGMCLSTPDRFNNVDNFLRLWRNECMRVIGDRLISEGDKTLVQGAISNLLVANFPHCDLEKIVRNPSLFGDFRYALEESEPRIYEDIQDYEACKALFQEILDDYNDNKNPMQVVLFDDALEHLTRIQRVLRMDRGNCLLVGVGGSGKQSLCHLASYTAGCETFQIMLSRGYNEASFRDDLKILYTKLGIENKKVTFIFTDQHVAEEG</sequence>
<dbReference type="InterPro" id="IPR041589">
    <property type="entry name" value="DNAH3_AAA_lid_1"/>
</dbReference>
<keyword evidence="6" id="KW-1185">Reference proteome</keyword>
<dbReference type="Gene3D" id="1.10.472.130">
    <property type="match status" value="1"/>
</dbReference>
<evidence type="ECO:0000313" key="6">
    <source>
        <dbReference type="Proteomes" id="UP000271974"/>
    </source>
</evidence>
<dbReference type="InterPro" id="IPR041466">
    <property type="entry name" value="Dynein_AAA5_ext"/>
</dbReference>
<feature type="non-terminal residue" evidence="5">
    <location>
        <position position="1"/>
    </location>
</feature>
<feature type="domain" description="Dynein heavy chain AAA module D4" evidence="2">
    <location>
        <begin position="637"/>
        <end position="732"/>
    </location>
</feature>
<dbReference type="AlphaFoldDB" id="A0A3S0ZU91"/>
<organism evidence="5 6">
    <name type="scientific">Elysia chlorotica</name>
    <name type="common">Eastern emerald elysia</name>
    <name type="synonym">Sea slug</name>
    <dbReference type="NCBI Taxonomy" id="188477"/>
    <lineage>
        <taxon>Eukaryota</taxon>
        <taxon>Metazoa</taxon>
        <taxon>Spiralia</taxon>
        <taxon>Lophotrochozoa</taxon>
        <taxon>Mollusca</taxon>
        <taxon>Gastropoda</taxon>
        <taxon>Heterobranchia</taxon>
        <taxon>Euthyneura</taxon>
        <taxon>Panpulmonata</taxon>
        <taxon>Sacoglossa</taxon>
        <taxon>Placobranchoidea</taxon>
        <taxon>Plakobranchidae</taxon>
        <taxon>Elysia</taxon>
    </lineage>
</organism>
<dbReference type="GO" id="GO:0030286">
    <property type="term" value="C:dynein complex"/>
    <property type="evidence" value="ECO:0007669"/>
    <property type="project" value="InterPro"/>
</dbReference>
<dbReference type="Pfam" id="PF17852">
    <property type="entry name" value="Dynein_AAA_lid"/>
    <property type="match status" value="1"/>
</dbReference>
<reference evidence="5 6" key="1">
    <citation type="submission" date="2019-01" db="EMBL/GenBank/DDBJ databases">
        <title>A draft genome assembly of the solar-powered sea slug Elysia chlorotica.</title>
        <authorList>
            <person name="Cai H."/>
            <person name="Li Q."/>
            <person name="Fang X."/>
            <person name="Li J."/>
            <person name="Curtis N.E."/>
            <person name="Altenburger A."/>
            <person name="Shibata T."/>
            <person name="Feng M."/>
            <person name="Maeda T."/>
            <person name="Schwartz J.A."/>
            <person name="Shigenobu S."/>
            <person name="Lundholm N."/>
            <person name="Nishiyama T."/>
            <person name="Yang H."/>
            <person name="Hasebe M."/>
            <person name="Li S."/>
            <person name="Pierce S.K."/>
            <person name="Wang J."/>
        </authorList>
    </citation>
    <scope>NUCLEOTIDE SEQUENCE [LARGE SCALE GENOMIC DNA]</scope>
    <source>
        <strain evidence="5">EC2010</strain>
        <tissue evidence="5">Whole organism of an adult</tissue>
    </source>
</reference>
<comment type="similarity">
    <text evidence="1">Belongs to the dynein heavy chain family.</text>
</comment>
<evidence type="ECO:0008006" key="7">
    <source>
        <dbReference type="Google" id="ProtNLM"/>
    </source>
</evidence>
<evidence type="ECO:0000313" key="5">
    <source>
        <dbReference type="EMBL" id="RUS75418.1"/>
    </source>
</evidence>
<dbReference type="PANTHER" id="PTHR22878">
    <property type="entry name" value="DYNEIN HEAVY CHAIN 6, AXONEMAL-LIKE-RELATED"/>
    <property type="match status" value="1"/>
</dbReference>
<dbReference type="GO" id="GO:0051959">
    <property type="term" value="F:dynein light intermediate chain binding"/>
    <property type="evidence" value="ECO:0007669"/>
    <property type="project" value="InterPro"/>
</dbReference>
<accession>A0A3S0ZU91</accession>
<dbReference type="Pfam" id="PF17857">
    <property type="entry name" value="AAA_lid_1"/>
    <property type="match status" value="1"/>
</dbReference>